<feature type="binding site" evidence="13">
    <location>
        <position position="327"/>
    </location>
    <ligand>
        <name>3',5'-cyclic AMP</name>
        <dbReference type="ChEBI" id="CHEBI:58165"/>
        <label>2</label>
    </ligand>
</feature>
<evidence type="ECO:0000256" key="1">
    <source>
        <dbReference type="ARBA" id="ARBA00004236"/>
    </source>
</evidence>
<keyword evidence="5" id="KW-0963">Cytoplasm</keyword>
<dbReference type="FunFam" id="1.20.890.10:FF:000002">
    <property type="entry name" value="cAMP-dependent protein kinase type II-alpha regulatory subunit"/>
    <property type="match status" value="1"/>
</dbReference>
<feature type="binding site" evidence="13">
    <location>
        <position position="198"/>
    </location>
    <ligand>
        <name>3',5'-cyclic AMP</name>
        <dbReference type="ChEBI" id="CHEBI:58165"/>
        <label>1</label>
    </ligand>
</feature>
<comment type="function">
    <text evidence="12">Regulatory subunit of the cAMP-dependent protein kinases involved in cAMP signaling in cells. Type II regulatory chains mediate membrane association by binding to anchoring proteins, including the MAP2 kinase.</text>
</comment>
<comment type="similarity">
    <text evidence="3">Belongs to the cAMP-dependent kinase regulatory chain family.</text>
</comment>
<dbReference type="InterPro" id="IPR018488">
    <property type="entry name" value="cNMP-bd_CS"/>
</dbReference>
<dbReference type="GO" id="GO:0030552">
    <property type="term" value="F:cAMP binding"/>
    <property type="evidence" value="ECO:0007669"/>
    <property type="project" value="UniProtKB-KW"/>
</dbReference>
<dbReference type="SUPFAM" id="SSF47391">
    <property type="entry name" value="Dimerization-anchoring domain of cAMP-dependent PK regulatory subunit"/>
    <property type="match status" value="1"/>
</dbReference>
<evidence type="ECO:0000256" key="12">
    <source>
        <dbReference type="ARBA" id="ARBA00037198"/>
    </source>
</evidence>
<dbReference type="GO" id="GO:0005829">
    <property type="term" value="C:cytosol"/>
    <property type="evidence" value="ECO:0007669"/>
    <property type="project" value="TreeGrafter"/>
</dbReference>
<dbReference type="GO" id="GO:0004862">
    <property type="term" value="F:cAMP-dependent protein kinase inhibitor activity"/>
    <property type="evidence" value="ECO:0007669"/>
    <property type="project" value="TreeGrafter"/>
</dbReference>
<evidence type="ECO:0000256" key="10">
    <source>
        <dbReference type="ARBA" id="ARBA00023136"/>
    </source>
</evidence>
<evidence type="ECO:0000256" key="2">
    <source>
        <dbReference type="ARBA" id="ARBA00004496"/>
    </source>
</evidence>
<dbReference type="Gene3D" id="2.60.120.10">
    <property type="entry name" value="Jelly Rolls"/>
    <property type="match status" value="2"/>
</dbReference>
<dbReference type="GO" id="GO:0005886">
    <property type="term" value="C:plasma membrane"/>
    <property type="evidence" value="ECO:0007669"/>
    <property type="project" value="UniProtKB-SubCell"/>
</dbReference>
<dbReference type="PROSITE" id="PS00888">
    <property type="entry name" value="CNMP_BINDING_1"/>
    <property type="match status" value="1"/>
</dbReference>
<name>A0A6P6JB35_CARAU</name>
<dbReference type="GeneID" id="113042852"/>
<keyword evidence="7 13" id="KW-0116">cAMP-binding</keyword>
<keyword evidence="6" id="KW-0597">Phosphoprotein</keyword>
<feature type="domain" description="Cyclic nucleotide-binding" evidence="15">
    <location>
        <begin position="120"/>
        <end position="239"/>
    </location>
</feature>
<dbReference type="GO" id="GO:0034236">
    <property type="term" value="F:protein kinase A catalytic subunit binding"/>
    <property type="evidence" value="ECO:0007669"/>
    <property type="project" value="TreeGrafter"/>
</dbReference>
<evidence type="ECO:0000256" key="9">
    <source>
        <dbReference type="ARBA" id="ARBA00022741"/>
    </source>
</evidence>
<keyword evidence="4" id="KW-1003">Cell membrane</keyword>
<dbReference type="Gene3D" id="1.20.890.10">
    <property type="entry name" value="cAMP-dependent protein kinase regulatory subunit, dimerization-anchoring domain"/>
    <property type="match status" value="1"/>
</dbReference>
<evidence type="ECO:0000313" key="17">
    <source>
        <dbReference type="RefSeq" id="XP_026057625.1"/>
    </source>
</evidence>
<dbReference type="FunFam" id="2.60.120.10:FF:000017">
    <property type="entry name" value="cAMP-dependent protein kinase type II regulatory subunit"/>
    <property type="match status" value="1"/>
</dbReference>
<feature type="domain" description="Cyclic nucleotide-binding" evidence="15">
    <location>
        <begin position="242"/>
        <end position="368"/>
    </location>
</feature>
<feature type="compositionally biased region" description="Basic and acidic residues" evidence="14">
    <location>
        <begin position="95"/>
        <end position="107"/>
    </location>
</feature>
<feature type="binding site" evidence="13">
    <location>
        <position position="189"/>
    </location>
    <ligand>
        <name>3',5'-cyclic AMP</name>
        <dbReference type="ChEBI" id="CHEBI:58165"/>
        <label>1</label>
    </ligand>
</feature>
<proteinExistence type="inferred from homology"/>
<dbReference type="InterPro" id="IPR050503">
    <property type="entry name" value="cAMP-dep_PK_reg_su-like"/>
</dbReference>
<gene>
    <name evidence="17" type="primary">LOC113042852</name>
</gene>
<dbReference type="RefSeq" id="XP_026057625.1">
    <property type="nucleotide sequence ID" value="XM_026201840.1"/>
</dbReference>
<dbReference type="PROSITE" id="PS50042">
    <property type="entry name" value="CNMP_BINDING_3"/>
    <property type="match status" value="2"/>
</dbReference>
<dbReference type="InterPro" id="IPR014710">
    <property type="entry name" value="RmlC-like_jellyroll"/>
</dbReference>
<evidence type="ECO:0000313" key="16">
    <source>
        <dbReference type="Proteomes" id="UP000515129"/>
    </source>
</evidence>
<reference evidence="17" key="1">
    <citation type="submission" date="2025-08" db="UniProtKB">
        <authorList>
            <consortium name="RefSeq"/>
        </authorList>
    </citation>
    <scope>IDENTIFICATION</scope>
    <source>
        <strain evidence="17">Wakin</strain>
        <tissue evidence="17">Muscle</tissue>
    </source>
</reference>
<dbReference type="InterPro" id="IPR018490">
    <property type="entry name" value="cNMP-bd_dom_sf"/>
</dbReference>
<organism evidence="16 17">
    <name type="scientific">Carassius auratus</name>
    <name type="common">Goldfish</name>
    <dbReference type="NCBI Taxonomy" id="7957"/>
    <lineage>
        <taxon>Eukaryota</taxon>
        <taxon>Metazoa</taxon>
        <taxon>Chordata</taxon>
        <taxon>Craniata</taxon>
        <taxon>Vertebrata</taxon>
        <taxon>Euteleostomi</taxon>
        <taxon>Actinopterygii</taxon>
        <taxon>Neopterygii</taxon>
        <taxon>Teleostei</taxon>
        <taxon>Ostariophysi</taxon>
        <taxon>Cypriniformes</taxon>
        <taxon>Cyprinidae</taxon>
        <taxon>Cyprininae</taxon>
        <taxon>Carassius</taxon>
    </lineage>
</organism>
<keyword evidence="8" id="KW-0677">Repeat</keyword>
<feature type="region of interest" description="Disordered" evidence="14">
    <location>
        <begin position="87"/>
        <end position="107"/>
    </location>
</feature>
<evidence type="ECO:0000256" key="14">
    <source>
        <dbReference type="SAM" id="MobiDB-lite"/>
    </source>
</evidence>
<feature type="binding site" evidence="13">
    <location>
        <position position="318"/>
    </location>
    <ligand>
        <name>3',5'-cyclic AMP</name>
        <dbReference type="ChEBI" id="CHEBI:58165"/>
        <label>2</label>
    </ligand>
</feature>
<sequence length="384" mass="43774">MSIEIPEGLTELLQSFTVEVLRNQPADLLEFALQYFTRLRRRDARRRSAMSTIQPRERGSLIFLPFLSAPVINRFVRRASVCAEAYNPDEDEEEREPRVTHPKTDEQRQRLQEACKDILLFKNLDQEQMSQVLDAIFEKVVVTGEHIIDQDDDGDNFYVIERGTFDIMLKVDGITRTVGSYDNRGSFGELALMYNTPRAATIIATSPGALWCLDRLTFRRIILKNNAKKRKMYEAFIGTLPLLTSLEVSERMKVVDVLSTKVYNSGEQIIAQGDLADCFYIVESGHVRITMKRSKSKNDTEDEEVEIATCSRGQYFGELALVTNKPRAASAYAMDNVKCLVMDVQAFERLLGPCMDIMKRNIANYEEQLITLFGSHIAIEEPNA</sequence>
<evidence type="ECO:0000256" key="7">
    <source>
        <dbReference type="ARBA" id="ARBA00022566"/>
    </source>
</evidence>
<evidence type="ECO:0000256" key="8">
    <source>
        <dbReference type="ARBA" id="ARBA00022737"/>
    </source>
</evidence>
<evidence type="ECO:0000256" key="3">
    <source>
        <dbReference type="ARBA" id="ARBA00005753"/>
    </source>
</evidence>
<dbReference type="Proteomes" id="UP000515129">
    <property type="component" value="Chromosome 25"/>
</dbReference>
<dbReference type="CDD" id="cd00038">
    <property type="entry name" value="CAP_ED"/>
    <property type="match status" value="2"/>
</dbReference>
<dbReference type="SMART" id="SM00100">
    <property type="entry name" value="cNMP"/>
    <property type="match status" value="2"/>
</dbReference>
<evidence type="ECO:0000259" key="15">
    <source>
        <dbReference type="PROSITE" id="PS50042"/>
    </source>
</evidence>
<protein>
    <submittedName>
        <fullName evidence="17">cAMP-dependent protein kinase type II-beta regulatory subunit-like</fullName>
    </submittedName>
</protein>
<dbReference type="FunFam" id="2.60.120.10:FF:000027">
    <property type="entry name" value="Protein kinase cAMP-dependent type II regulatory subunit alpha"/>
    <property type="match status" value="1"/>
</dbReference>
<dbReference type="PRINTS" id="PR00103">
    <property type="entry name" value="CAMPKINASE"/>
</dbReference>
<dbReference type="PROSITE" id="PS00889">
    <property type="entry name" value="CNMP_BINDING_2"/>
    <property type="match status" value="2"/>
</dbReference>
<keyword evidence="10" id="KW-0472">Membrane</keyword>
<evidence type="ECO:0000256" key="6">
    <source>
        <dbReference type="ARBA" id="ARBA00022553"/>
    </source>
</evidence>
<dbReference type="InterPro" id="IPR000595">
    <property type="entry name" value="cNMP-bd_dom"/>
</dbReference>
<dbReference type="SUPFAM" id="SSF51206">
    <property type="entry name" value="cAMP-binding domain-like"/>
    <property type="match status" value="2"/>
</dbReference>
<dbReference type="Pfam" id="PF00027">
    <property type="entry name" value="cNMP_binding"/>
    <property type="match status" value="2"/>
</dbReference>
<dbReference type="PANTHER" id="PTHR11635">
    <property type="entry name" value="CAMP-DEPENDENT PROTEIN KINASE REGULATORY CHAIN"/>
    <property type="match status" value="1"/>
</dbReference>
<evidence type="ECO:0000256" key="5">
    <source>
        <dbReference type="ARBA" id="ARBA00022490"/>
    </source>
</evidence>
<dbReference type="GO" id="GO:0005952">
    <property type="term" value="C:cAMP-dependent protein kinase complex"/>
    <property type="evidence" value="ECO:0007669"/>
    <property type="project" value="InterPro"/>
</dbReference>
<dbReference type="SMART" id="SM00394">
    <property type="entry name" value="RIIa"/>
    <property type="match status" value="1"/>
</dbReference>
<keyword evidence="16" id="KW-1185">Reference proteome</keyword>
<evidence type="ECO:0000256" key="4">
    <source>
        <dbReference type="ARBA" id="ARBA00022475"/>
    </source>
</evidence>
<dbReference type="AlphaFoldDB" id="A0A6P6JB35"/>
<evidence type="ECO:0000256" key="13">
    <source>
        <dbReference type="PIRSR" id="PIRSR000548-1"/>
    </source>
</evidence>
<dbReference type="PANTHER" id="PTHR11635:SF156">
    <property type="entry name" value="CAMP-DEPENDENT PROTEIN KINASE TYPE II-BETA REGULATORY SUBUNIT"/>
    <property type="match status" value="1"/>
</dbReference>
<dbReference type="InterPro" id="IPR003117">
    <property type="entry name" value="cAMP_dep_PK_reg_su_I/II_a/b"/>
</dbReference>
<evidence type="ECO:0000256" key="11">
    <source>
        <dbReference type="ARBA" id="ARBA00023149"/>
    </source>
</evidence>
<comment type="subcellular location">
    <subcellularLocation>
        <location evidence="1">Cell membrane</location>
    </subcellularLocation>
    <subcellularLocation>
        <location evidence="2">Cytoplasm</location>
    </subcellularLocation>
</comment>
<keyword evidence="11 13" id="KW-0114">cAMP</keyword>
<accession>A0A6P6JB35</accession>
<dbReference type="Pfam" id="PF02197">
    <property type="entry name" value="RIIa"/>
    <property type="match status" value="1"/>
</dbReference>
<keyword evidence="9 13" id="KW-0547">Nucleotide-binding</keyword>
<dbReference type="OrthoDB" id="417078at2759"/>
<dbReference type="KEGG" id="caua:113042852"/>